<dbReference type="AlphaFoldDB" id="A0AAN7NQ12"/>
<feature type="non-terminal residue" evidence="1">
    <location>
        <position position="390"/>
    </location>
</feature>
<organism evidence="1 2">
    <name type="scientific">Mycteria americana</name>
    <name type="common">Wood stork</name>
    <dbReference type="NCBI Taxonomy" id="33587"/>
    <lineage>
        <taxon>Eukaryota</taxon>
        <taxon>Metazoa</taxon>
        <taxon>Chordata</taxon>
        <taxon>Craniata</taxon>
        <taxon>Vertebrata</taxon>
        <taxon>Euteleostomi</taxon>
        <taxon>Archelosauria</taxon>
        <taxon>Archosauria</taxon>
        <taxon>Dinosauria</taxon>
        <taxon>Saurischia</taxon>
        <taxon>Theropoda</taxon>
        <taxon>Coelurosauria</taxon>
        <taxon>Aves</taxon>
        <taxon>Neognathae</taxon>
        <taxon>Neoaves</taxon>
        <taxon>Aequornithes</taxon>
        <taxon>Ciconiiformes</taxon>
        <taxon>Ciconiidae</taxon>
        <taxon>Mycteria</taxon>
    </lineage>
</organism>
<accession>A0AAN7NQ12</accession>
<keyword evidence="2" id="KW-1185">Reference proteome</keyword>
<evidence type="ECO:0000313" key="1">
    <source>
        <dbReference type="EMBL" id="KAK4829467.1"/>
    </source>
</evidence>
<comment type="caution">
    <text evidence="1">The sequence shown here is derived from an EMBL/GenBank/DDBJ whole genome shotgun (WGS) entry which is preliminary data.</text>
</comment>
<proteinExistence type="predicted"/>
<reference evidence="1 2" key="1">
    <citation type="journal article" date="2023" name="J. Hered.">
        <title>Chromosome-level genome of the wood stork (Mycteria americana) provides insight into avian chromosome evolution.</title>
        <authorList>
            <person name="Flamio R. Jr."/>
            <person name="Ramstad K.M."/>
        </authorList>
    </citation>
    <scope>NUCLEOTIDE SEQUENCE [LARGE SCALE GENOMIC DNA]</scope>
    <source>
        <strain evidence="1">JAX WOST 10</strain>
    </source>
</reference>
<dbReference type="Proteomes" id="UP001333110">
    <property type="component" value="Unassembled WGS sequence"/>
</dbReference>
<name>A0AAN7NQ12_MYCAM</name>
<gene>
    <name evidence="1" type="ORF">QYF61_004757</name>
</gene>
<evidence type="ECO:0000313" key="2">
    <source>
        <dbReference type="Proteomes" id="UP001333110"/>
    </source>
</evidence>
<protein>
    <submittedName>
        <fullName evidence="1">Uncharacterized protein</fullName>
    </submittedName>
</protein>
<sequence length="390" mass="43089">MPDNPFSEEKFPNIQSKPPLAQLEAISSRPITCYLGEETNPHLSTTSFQVVVESDKVSPQPAFLQAKQPQLPQPLLIRLVLQTLHQLRCPSLDTLQHLNVPLVVRGPKLNTGFEVRPHQCRNCIGWKRPLRSSSPTVNLTLPRPPLHHVPKHLIQTSFKYLQGWRLNHFPGQPVPMLDNPFSEEKFPNIQSKPPLAQLEAISSCPVTCYLGEETDPHLSTTSFQGAVQSNKVSPQPPFLQAKQSQLPQPLLIRLVLQTLHQLRCPSLDSLQHLKVSLVVGGPKLNTGFEVRPHQCRVQGHDHFPSPAGHAISDTSQGAIGFLGHLGTLLAHIQAAVDQRPLVHFRWAAFQPLFPKPVALHGVAAAQVQDLALGVVEPHTIDLGPSIQPVQ</sequence>
<dbReference type="EMBL" id="JAUNZN010000001">
    <property type="protein sequence ID" value="KAK4829467.1"/>
    <property type="molecule type" value="Genomic_DNA"/>
</dbReference>